<protein>
    <submittedName>
        <fullName evidence="1">Uncharacterized protein</fullName>
    </submittedName>
</protein>
<evidence type="ECO:0000313" key="1">
    <source>
        <dbReference type="EMBL" id="GAI69342.1"/>
    </source>
</evidence>
<organism evidence="1">
    <name type="scientific">marine sediment metagenome</name>
    <dbReference type="NCBI Taxonomy" id="412755"/>
    <lineage>
        <taxon>unclassified sequences</taxon>
        <taxon>metagenomes</taxon>
        <taxon>ecological metagenomes</taxon>
    </lineage>
</organism>
<gene>
    <name evidence="1" type="ORF">S06H3_65485</name>
</gene>
<dbReference type="EMBL" id="BARV01044121">
    <property type="protein sequence ID" value="GAI69342.1"/>
    <property type="molecule type" value="Genomic_DNA"/>
</dbReference>
<accession>X1QLF7</accession>
<reference evidence="1" key="1">
    <citation type="journal article" date="2014" name="Front. Microbiol.">
        <title>High frequency of phylogenetically diverse reductive dehalogenase-homologous genes in deep subseafloor sedimentary metagenomes.</title>
        <authorList>
            <person name="Kawai M."/>
            <person name="Futagami T."/>
            <person name="Toyoda A."/>
            <person name="Takaki Y."/>
            <person name="Nishi S."/>
            <person name="Hori S."/>
            <person name="Arai W."/>
            <person name="Tsubouchi T."/>
            <person name="Morono Y."/>
            <person name="Uchiyama I."/>
            <person name="Ito T."/>
            <person name="Fujiyama A."/>
            <person name="Inagaki F."/>
            <person name="Takami H."/>
        </authorList>
    </citation>
    <scope>NUCLEOTIDE SEQUENCE</scope>
    <source>
        <strain evidence="1">Expedition CK06-06</strain>
    </source>
</reference>
<feature type="non-terminal residue" evidence="1">
    <location>
        <position position="1"/>
    </location>
</feature>
<proteinExistence type="predicted"/>
<dbReference type="AlphaFoldDB" id="X1QLF7"/>
<comment type="caution">
    <text evidence="1">The sequence shown here is derived from an EMBL/GenBank/DDBJ whole genome shotgun (WGS) entry which is preliminary data.</text>
</comment>
<sequence>TQVILSAPRGNLGLGLLPLLSLEQAYVARNDKI</sequence>
<name>X1QLF7_9ZZZZ</name>